<keyword evidence="5 8" id="KW-1133">Transmembrane helix</keyword>
<dbReference type="PANTHER" id="PTHR32024:SF3">
    <property type="entry name" value="TRK SYSTEM POTASSIUM UPTAKE PROTEIN"/>
    <property type="match status" value="1"/>
</dbReference>
<feature type="chain" id="PRO_5035244959" evidence="9">
    <location>
        <begin position="20"/>
        <end position="504"/>
    </location>
</feature>
<accession>A0A8J3EH84</accession>
<proteinExistence type="predicted"/>
<keyword evidence="7 8" id="KW-0472">Membrane</keyword>
<feature type="transmembrane region" description="Helical" evidence="8">
    <location>
        <begin position="71"/>
        <end position="89"/>
    </location>
</feature>
<reference evidence="10" key="2">
    <citation type="submission" date="2020-09" db="EMBL/GenBank/DDBJ databases">
        <authorList>
            <person name="Sun Q."/>
            <person name="Zhou Y."/>
        </authorList>
    </citation>
    <scope>NUCLEOTIDE SEQUENCE</scope>
    <source>
        <strain evidence="10">CGMCC 1.15762</strain>
    </source>
</reference>
<keyword evidence="4 8" id="KW-0812">Transmembrane</keyword>
<comment type="subcellular location">
    <subcellularLocation>
        <location evidence="1">Cell membrane</location>
        <topology evidence="1">Multi-pass membrane protein</topology>
    </subcellularLocation>
</comment>
<dbReference type="GO" id="GO:0008324">
    <property type="term" value="F:monoatomic cation transmembrane transporter activity"/>
    <property type="evidence" value="ECO:0007669"/>
    <property type="project" value="InterPro"/>
</dbReference>
<comment type="caution">
    <text evidence="10">The sequence shown here is derived from an EMBL/GenBank/DDBJ whole genome shotgun (WGS) entry which is preliminary data.</text>
</comment>
<evidence type="ECO:0000313" key="11">
    <source>
        <dbReference type="Proteomes" id="UP000617145"/>
    </source>
</evidence>
<organism evidence="10 11">
    <name type="scientific">Salipiger pallidus</name>
    <dbReference type="NCBI Taxonomy" id="1775170"/>
    <lineage>
        <taxon>Bacteria</taxon>
        <taxon>Pseudomonadati</taxon>
        <taxon>Pseudomonadota</taxon>
        <taxon>Alphaproteobacteria</taxon>
        <taxon>Rhodobacterales</taxon>
        <taxon>Roseobacteraceae</taxon>
        <taxon>Salipiger</taxon>
    </lineage>
</organism>
<gene>
    <name evidence="10" type="primary">trkH1</name>
    <name evidence="10" type="ORF">GCM10011415_27010</name>
</gene>
<feature type="transmembrane region" description="Helical" evidence="8">
    <location>
        <begin position="477"/>
        <end position="502"/>
    </location>
</feature>
<evidence type="ECO:0000256" key="7">
    <source>
        <dbReference type="ARBA" id="ARBA00023136"/>
    </source>
</evidence>
<evidence type="ECO:0000256" key="9">
    <source>
        <dbReference type="SAM" id="SignalP"/>
    </source>
</evidence>
<evidence type="ECO:0000313" key="10">
    <source>
        <dbReference type="EMBL" id="GGG76813.1"/>
    </source>
</evidence>
<feature type="transmembrane region" description="Helical" evidence="8">
    <location>
        <begin position="191"/>
        <end position="210"/>
    </location>
</feature>
<feature type="transmembrane region" description="Helical" evidence="8">
    <location>
        <begin position="133"/>
        <end position="154"/>
    </location>
</feature>
<evidence type="ECO:0000256" key="3">
    <source>
        <dbReference type="ARBA" id="ARBA00022475"/>
    </source>
</evidence>
<feature type="signal peptide" evidence="9">
    <location>
        <begin position="1"/>
        <end position="19"/>
    </location>
</feature>
<dbReference type="RefSeq" id="WP_188790750.1">
    <property type="nucleotide sequence ID" value="NZ_BMJV01000005.1"/>
</dbReference>
<dbReference type="Pfam" id="PF02386">
    <property type="entry name" value="TrkH"/>
    <property type="match status" value="2"/>
</dbReference>
<dbReference type="Proteomes" id="UP000617145">
    <property type="component" value="Unassembled WGS sequence"/>
</dbReference>
<dbReference type="GO" id="GO:0005886">
    <property type="term" value="C:plasma membrane"/>
    <property type="evidence" value="ECO:0007669"/>
    <property type="project" value="UniProtKB-SubCell"/>
</dbReference>
<reference evidence="10" key="1">
    <citation type="journal article" date="2014" name="Int. J. Syst. Evol. Microbiol.">
        <title>Complete genome sequence of Corynebacterium casei LMG S-19264T (=DSM 44701T), isolated from a smear-ripened cheese.</title>
        <authorList>
            <consortium name="US DOE Joint Genome Institute (JGI-PGF)"/>
            <person name="Walter F."/>
            <person name="Albersmeier A."/>
            <person name="Kalinowski J."/>
            <person name="Ruckert C."/>
        </authorList>
    </citation>
    <scope>NUCLEOTIDE SEQUENCE</scope>
    <source>
        <strain evidence="10">CGMCC 1.15762</strain>
    </source>
</reference>
<feature type="transmembrane region" description="Helical" evidence="8">
    <location>
        <begin position="282"/>
        <end position="300"/>
    </location>
</feature>
<feature type="transmembrane region" description="Helical" evidence="8">
    <location>
        <begin position="40"/>
        <end position="59"/>
    </location>
</feature>
<feature type="transmembrane region" description="Helical" evidence="8">
    <location>
        <begin position="312"/>
        <end position="334"/>
    </location>
</feature>
<keyword evidence="6" id="KW-0406">Ion transport</keyword>
<dbReference type="InterPro" id="IPR003445">
    <property type="entry name" value="Cat_transpt"/>
</dbReference>
<evidence type="ECO:0000256" key="8">
    <source>
        <dbReference type="SAM" id="Phobius"/>
    </source>
</evidence>
<sequence length="504" mass="53512">MGALTRMPLLLLLTGIASAAMILPAAVSLAQEQYHDARSFFYAALVGMVLTALIAIAQGTRRHNTTPSRQLFALLAAYVLLPAVMAVPFHEAVRTTTYLNAFFEMVSSFTTTGATLFDPARLSDAEHLWRAQVGWMGGLLTWVAAVAILAPLTLGGFEITASGEPGQSVDAGAARRDTSDPAQRLMTASRALVPIYGGLTLALWIMLMVAGDRPLVAISHAMSTMSTSGISPVGGPQAAGSGMAGEMILFCFLFFSLSRLTFSGDTGAVNRPGLRKDPEFRMGLAIAALVPVVLFLRHWIASFDVGEEQNLLMALRALWGGVFTALSFLSTTGFVSADWVQAQGWSGLPTPGLILMGLSIVGGGVATTAGGVKLLRIYALFVAGRRELERLVHPHSIGHSGVTARRMRRQGALIAWVFFMLFAMSVAAFSLMFAILGLDFENAMVLTVAGLTNCGPLIRAAGEAPVTLAQTSDWAKLTLGAAMVLGRLELMAIIVLLTPGIWRD</sequence>
<dbReference type="AlphaFoldDB" id="A0A8J3EH84"/>
<keyword evidence="11" id="KW-1185">Reference proteome</keyword>
<keyword evidence="9" id="KW-0732">Signal</keyword>
<evidence type="ECO:0000256" key="4">
    <source>
        <dbReference type="ARBA" id="ARBA00022692"/>
    </source>
</evidence>
<keyword evidence="2" id="KW-0813">Transport</keyword>
<evidence type="ECO:0000256" key="1">
    <source>
        <dbReference type="ARBA" id="ARBA00004651"/>
    </source>
</evidence>
<feature type="transmembrane region" description="Helical" evidence="8">
    <location>
        <begin position="413"/>
        <end position="436"/>
    </location>
</feature>
<evidence type="ECO:0000256" key="2">
    <source>
        <dbReference type="ARBA" id="ARBA00022448"/>
    </source>
</evidence>
<name>A0A8J3EH84_9RHOB</name>
<evidence type="ECO:0000256" key="5">
    <source>
        <dbReference type="ARBA" id="ARBA00022989"/>
    </source>
</evidence>
<dbReference type="PANTHER" id="PTHR32024">
    <property type="entry name" value="TRK SYSTEM POTASSIUM UPTAKE PROTEIN TRKG-RELATED"/>
    <property type="match status" value="1"/>
</dbReference>
<protein>
    <submittedName>
        <fullName evidence="10">Potassium transporter TrkH</fullName>
    </submittedName>
</protein>
<feature type="transmembrane region" description="Helical" evidence="8">
    <location>
        <begin position="354"/>
        <end position="375"/>
    </location>
</feature>
<dbReference type="EMBL" id="BMJV01000005">
    <property type="protein sequence ID" value="GGG76813.1"/>
    <property type="molecule type" value="Genomic_DNA"/>
</dbReference>
<evidence type="ECO:0000256" key="6">
    <source>
        <dbReference type="ARBA" id="ARBA00023065"/>
    </source>
</evidence>
<keyword evidence="3" id="KW-1003">Cell membrane</keyword>
<dbReference type="GO" id="GO:0030001">
    <property type="term" value="P:metal ion transport"/>
    <property type="evidence" value="ECO:0007669"/>
    <property type="project" value="UniProtKB-ARBA"/>
</dbReference>